<keyword evidence="9" id="KW-1185">Reference proteome</keyword>
<accession>A0ABR1C3E6</accession>
<evidence type="ECO:0000259" key="7">
    <source>
        <dbReference type="Pfam" id="PF01490"/>
    </source>
</evidence>
<evidence type="ECO:0000256" key="1">
    <source>
        <dbReference type="ARBA" id="ARBA00004141"/>
    </source>
</evidence>
<dbReference type="EMBL" id="JAVFWL010000002">
    <property type="protein sequence ID" value="KAK6733071.1"/>
    <property type="molecule type" value="Genomic_DNA"/>
</dbReference>
<feature type="transmembrane region" description="Helical" evidence="6">
    <location>
        <begin position="251"/>
        <end position="269"/>
    </location>
</feature>
<evidence type="ECO:0000256" key="5">
    <source>
        <dbReference type="SAM" id="MobiDB-lite"/>
    </source>
</evidence>
<evidence type="ECO:0000313" key="9">
    <source>
        <dbReference type="Proteomes" id="UP001303046"/>
    </source>
</evidence>
<evidence type="ECO:0000313" key="8">
    <source>
        <dbReference type="EMBL" id="KAK6733071.1"/>
    </source>
</evidence>
<sequence length="465" mass="51969">MIKSSHALINLIKAMIGVGVFALPMAFQQAGLVGGTIIIIVLGIVNAHSMIKLVHCSQYLSKRRELTEETENSSQISEKSIKSSEKNSNKESKNDNPKSSPVPNYIEKEDTEDEKARTTLNYGDMAEQAFLYRKSLRILAQPTKLMVNICIVCLQIGFCSTYFIFVVDHVKEVIDVFFSTEFPRNILFFATLPFFIIIASVRSMIVLTWIGFLGNILVTAAIGVIIVQMILKEHISVSKLPAFGQIRTTALAAGSVIYAYSAHGVVLPLENKMRKPEDMLGFFGVISISNFLIGFLYGTTGLLGYITYGENLKGSITLNLTNSPVDFSVKIMLLTMTYCGYLIQSYPVIEMIGTPMKRYFKGSNKCVLLMLDYAIRYAVTMVAFGFAYLIPTFKNIIPFVGVTMGMTLALFFPPLLETIVFIDQWRNESIVKLIYAVTLNICYILIGCETDNGQEKRENRKKTQS</sequence>
<feature type="transmembrane region" description="Helical" evidence="6">
    <location>
        <begin position="7"/>
        <end position="27"/>
    </location>
</feature>
<evidence type="ECO:0000256" key="3">
    <source>
        <dbReference type="ARBA" id="ARBA00022989"/>
    </source>
</evidence>
<keyword evidence="4 6" id="KW-0472">Membrane</keyword>
<feature type="transmembrane region" description="Helical" evidence="6">
    <location>
        <begin position="186"/>
        <end position="205"/>
    </location>
</feature>
<evidence type="ECO:0000256" key="2">
    <source>
        <dbReference type="ARBA" id="ARBA00022692"/>
    </source>
</evidence>
<feature type="transmembrane region" description="Helical" evidence="6">
    <location>
        <begin position="367"/>
        <end position="390"/>
    </location>
</feature>
<feature type="transmembrane region" description="Helical" evidence="6">
    <location>
        <begin position="212"/>
        <end position="231"/>
    </location>
</feature>
<feature type="domain" description="Amino acid transporter transmembrane" evidence="7">
    <location>
        <begin position="6"/>
        <end position="61"/>
    </location>
</feature>
<name>A0ABR1C3E6_NECAM</name>
<evidence type="ECO:0000256" key="4">
    <source>
        <dbReference type="ARBA" id="ARBA00023136"/>
    </source>
</evidence>
<feature type="transmembrane region" description="Helical" evidence="6">
    <location>
        <begin position="396"/>
        <end position="422"/>
    </location>
</feature>
<feature type="transmembrane region" description="Helical" evidence="6">
    <location>
        <begin position="327"/>
        <end position="346"/>
    </location>
</feature>
<proteinExistence type="predicted"/>
<comment type="subcellular location">
    <subcellularLocation>
        <location evidence="1">Membrane</location>
        <topology evidence="1">Multi-pass membrane protein</topology>
    </subcellularLocation>
</comment>
<dbReference type="InterPro" id="IPR013057">
    <property type="entry name" value="AA_transpt_TM"/>
</dbReference>
<organism evidence="8 9">
    <name type="scientific">Necator americanus</name>
    <name type="common">Human hookworm</name>
    <dbReference type="NCBI Taxonomy" id="51031"/>
    <lineage>
        <taxon>Eukaryota</taxon>
        <taxon>Metazoa</taxon>
        <taxon>Ecdysozoa</taxon>
        <taxon>Nematoda</taxon>
        <taxon>Chromadorea</taxon>
        <taxon>Rhabditida</taxon>
        <taxon>Rhabditina</taxon>
        <taxon>Rhabditomorpha</taxon>
        <taxon>Strongyloidea</taxon>
        <taxon>Ancylostomatidae</taxon>
        <taxon>Bunostominae</taxon>
        <taxon>Necator</taxon>
    </lineage>
</organism>
<feature type="compositionally biased region" description="Basic and acidic residues" evidence="5">
    <location>
        <begin position="79"/>
        <end position="96"/>
    </location>
</feature>
<evidence type="ECO:0000256" key="6">
    <source>
        <dbReference type="SAM" id="Phobius"/>
    </source>
</evidence>
<dbReference type="PANTHER" id="PTHR22950">
    <property type="entry name" value="AMINO ACID TRANSPORTER"/>
    <property type="match status" value="1"/>
</dbReference>
<protein>
    <recommendedName>
        <fullName evidence="7">Amino acid transporter transmembrane domain-containing protein</fullName>
    </recommendedName>
</protein>
<feature type="region of interest" description="Disordered" evidence="5">
    <location>
        <begin position="67"/>
        <end position="115"/>
    </location>
</feature>
<dbReference type="Proteomes" id="UP001303046">
    <property type="component" value="Unassembled WGS sequence"/>
</dbReference>
<reference evidence="8 9" key="1">
    <citation type="submission" date="2023-08" db="EMBL/GenBank/DDBJ databases">
        <title>A Necator americanus chromosomal reference genome.</title>
        <authorList>
            <person name="Ilik V."/>
            <person name="Petrzelkova K.J."/>
            <person name="Pardy F."/>
            <person name="Fuh T."/>
            <person name="Niatou-Singa F.S."/>
            <person name="Gouil Q."/>
            <person name="Baker L."/>
            <person name="Ritchie M.E."/>
            <person name="Jex A.R."/>
            <person name="Gazzola D."/>
            <person name="Li H."/>
            <person name="Toshio Fujiwara R."/>
            <person name="Zhan B."/>
            <person name="Aroian R.V."/>
            <person name="Pafco B."/>
            <person name="Schwarz E.M."/>
        </authorList>
    </citation>
    <scope>NUCLEOTIDE SEQUENCE [LARGE SCALE GENOMIC DNA]</scope>
    <source>
        <strain evidence="8 9">Aroian</strain>
        <tissue evidence="8">Whole animal</tissue>
    </source>
</reference>
<comment type="caution">
    <text evidence="8">The sequence shown here is derived from an EMBL/GenBank/DDBJ whole genome shotgun (WGS) entry which is preliminary data.</text>
</comment>
<dbReference type="Pfam" id="PF01490">
    <property type="entry name" value="Aa_trans"/>
    <property type="match status" value="2"/>
</dbReference>
<feature type="transmembrane region" description="Helical" evidence="6">
    <location>
        <begin position="145"/>
        <end position="166"/>
    </location>
</feature>
<keyword evidence="3 6" id="KW-1133">Transmembrane helix</keyword>
<feature type="transmembrane region" description="Helical" evidence="6">
    <location>
        <begin position="281"/>
        <end position="307"/>
    </location>
</feature>
<dbReference type="PANTHER" id="PTHR22950:SF217">
    <property type="entry name" value="AMINO ACID TRANSPORTER TRANSMEMBRANE DOMAIN-CONTAINING PROTEIN"/>
    <property type="match status" value="1"/>
</dbReference>
<keyword evidence="2 6" id="KW-0812">Transmembrane</keyword>
<feature type="domain" description="Amino acid transporter transmembrane" evidence="7">
    <location>
        <begin position="114"/>
        <end position="446"/>
    </location>
</feature>
<feature type="transmembrane region" description="Helical" evidence="6">
    <location>
        <begin position="33"/>
        <end position="54"/>
    </location>
</feature>
<gene>
    <name evidence="8" type="primary">Necator_chrII.g4857</name>
    <name evidence="8" type="ORF">RB195_017065</name>
</gene>